<gene>
    <name evidence="1" type="ORF">GCM10016234_15520</name>
</gene>
<evidence type="ECO:0000313" key="1">
    <source>
        <dbReference type="EMBL" id="GHD11884.1"/>
    </source>
</evidence>
<reference evidence="1" key="1">
    <citation type="journal article" date="2014" name="Int. J. Syst. Evol. Microbiol.">
        <title>Complete genome sequence of Corynebacterium casei LMG S-19264T (=DSM 44701T), isolated from a smear-ripened cheese.</title>
        <authorList>
            <consortium name="US DOE Joint Genome Institute (JGI-PGF)"/>
            <person name="Walter F."/>
            <person name="Albersmeier A."/>
            <person name="Kalinowski J."/>
            <person name="Ruckert C."/>
        </authorList>
    </citation>
    <scope>NUCLEOTIDE SEQUENCE</scope>
    <source>
        <strain evidence="1">KCTC 42249</strain>
    </source>
</reference>
<dbReference type="RefSeq" id="WP_189502870.1">
    <property type="nucleotide sequence ID" value="NZ_BMZQ01000001.1"/>
</dbReference>
<proteinExistence type="predicted"/>
<dbReference type="Pfam" id="PF20370">
    <property type="entry name" value="DUF6665"/>
    <property type="match status" value="1"/>
</dbReference>
<organism evidence="1 2">
    <name type="scientific">Tianweitania populi</name>
    <dbReference type="NCBI Taxonomy" id="1607949"/>
    <lineage>
        <taxon>Bacteria</taxon>
        <taxon>Pseudomonadati</taxon>
        <taxon>Pseudomonadota</taxon>
        <taxon>Alphaproteobacteria</taxon>
        <taxon>Hyphomicrobiales</taxon>
        <taxon>Phyllobacteriaceae</taxon>
        <taxon>Tianweitania</taxon>
    </lineage>
</organism>
<sequence>MSLRLPSHFGSVHPGDVLFDALNTEIAGEKASSLGRAGTQAAKALTKLAEAGPDHPDRPALLKAAADAVHGFFIQRELCGMRRHDGAIRDLAIPQAVLVRLGAK</sequence>
<keyword evidence="2" id="KW-1185">Reference proteome</keyword>
<protein>
    <submittedName>
        <fullName evidence="1">Uncharacterized protein</fullName>
    </submittedName>
</protein>
<name>A0A8J3DTV1_9HYPH</name>
<dbReference type="Proteomes" id="UP000630142">
    <property type="component" value="Unassembled WGS sequence"/>
</dbReference>
<accession>A0A8J3DTV1</accession>
<comment type="caution">
    <text evidence="1">The sequence shown here is derived from an EMBL/GenBank/DDBJ whole genome shotgun (WGS) entry which is preliminary data.</text>
</comment>
<dbReference type="AlphaFoldDB" id="A0A8J3DTV1"/>
<reference evidence="1" key="2">
    <citation type="submission" date="2020-09" db="EMBL/GenBank/DDBJ databases">
        <authorList>
            <person name="Sun Q."/>
            <person name="Kim S."/>
        </authorList>
    </citation>
    <scope>NUCLEOTIDE SEQUENCE</scope>
    <source>
        <strain evidence="1">KCTC 42249</strain>
    </source>
</reference>
<evidence type="ECO:0000313" key="2">
    <source>
        <dbReference type="Proteomes" id="UP000630142"/>
    </source>
</evidence>
<dbReference type="EMBL" id="BMZQ01000001">
    <property type="protein sequence ID" value="GHD11884.1"/>
    <property type="molecule type" value="Genomic_DNA"/>
</dbReference>
<dbReference type="InterPro" id="IPR046606">
    <property type="entry name" value="DUF6665"/>
</dbReference>